<evidence type="ECO:0000313" key="3">
    <source>
        <dbReference type="EMBL" id="MBZ1350304.1"/>
    </source>
</evidence>
<dbReference type="Pfam" id="PF00106">
    <property type="entry name" value="adh_short"/>
    <property type="match status" value="1"/>
</dbReference>
<dbReference type="GO" id="GO:0032787">
    <property type="term" value="P:monocarboxylic acid metabolic process"/>
    <property type="evidence" value="ECO:0007669"/>
    <property type="project" value="UniProtKB-ARBA"/>
</dbReference>
<dbReference type="InterPro" id="IPR020904">
    <property type="entry name" value="Sc_DH/Rdtase_CS"/>
</dbReference>
<name>A0A953N8T4_9BURK</name>
<dbReference type="PANTHER" id="PTHR42879">
    <property type="entry name" value="3-OXOACYL-(ACYL-CARRIER-PROTEIN) REDUCTASE"/>
    <property type="match status" value="1"/>
</dbReference>
<organism evidence="3 4">
    <name type="scientific">Zwartia hollandica</name>
    <dbReference type="NCBI Taxonomy" id="324606"/>
    <lineage>
        <taxon>Bacteria</taxon>
        <taxon>Pseudomonadati</taxon>
        <taxon>Pseudomonadota</taxon>
        <taxon>Betaproteobacteria</taxon>
        <taxon>Burkholderiales</taxon>
        <taxon>Alcaligenaceae</taxon>
        <taxon>Zwartia</taxon>
    </lineage>
</organism>
<dbReference type="RefSeq" id="WP_259660685.1">
    <property type="nucleotide sequence ID" value="NZ_JAHXRI010000006.1"/>
</dbReference>
<dbReference type="PRINTS" id="PR00081">
    <property type="entry name" value="GDHRDH"/>
</dbReference>
<dbReference type="PRINTS" id="PR00080">
    <property type="entry name" value="SDRFAMILY"/>
</dbReference>
<comment type="similarity">
    <text evidence="1 2">Belongs to the short-chain dehydrogenases/reductases (SDR) family.</text>
</comment>
<dbReference type="FunFam" id="3.40.50.720:FF:000084">
    <property type="entry name" value="Short-chain dehydrogenase reductase"/>
    <property type="match status" value="1"/>
</dbReference>
<evidence type="ECO:0000256" key="1">
    <source>
        <dbReference type="ARBA" id="ARBA00006484"/>
    </source>
</evidence>
<evidence type="ECO:0000313" key="4">
    <source>
        <dbReference type="Proteomes" id="UP000739565"/>
    </source>
</evidence>
<accession>A0A953N8T4</accession>
<keyword evidence="4" id="KW-1185">Reference proteome</keyword>
<dbReference type="InterPro" id="IPR002347">
    <property type="entry name" value="SDR_fam"/>
</dbReference>
<dbReference type="SUPFAM" id="SSF51735">
    <property type="entry name" value="NAD(P)-binding Rossmann-fold domains"/>
    <property type="match status" value="1"/>
</dbReference>
<dbReference type="PANTHER" id="PTHR42879:SF2">
    <property type="entry name" value="3-OXOACYL-[ACYL-CARRIER-PROTEIN] REDUCTASE FABG"/>
    <property type="match status" value="1"/>
</dbReference>
<dbReference type="AlphaFoldDB" id="A0A953N8T4"/>
<dbReference type="Proteomes" id="UP000739565">
    <property type="component" value="Unassembled WGS sequence"/>
</dbReference>
<dbReference type="PROSITE" id="PS00061">
    <property type="entry name" value="ADH_SHORT"/>
    <property type="match status" value="1"/>
</dbReference>
<gene>
    <name evidence="3" type="ORF">KZZ10_06555</name>
</gene>
<reference evidence="3" key="1">
    <citation type="submission" date="2021-07" db="EMBL/GenBank/DDBJ databases">
        <title>New genus and species of the family Alcaligenaceae.</title>
        <authorList>
            <person name="Hahn M.W."/>
        </authorList>
    </citation>
    <scope>NUCLEOTIDE SEQUENCE</scope>
    <source>
        <strain evidence="3">LF4-65</strain>
    </source>
</reference>
<dbReference type="InterPro" id="IPR036291">
    <property type="entry name" value="NAD(P)-bd_dom_sf"/>
</dbReference>
<dbReference type="EMBL" id="JAHXRI010000006">
    <property type="protein sequence ID" value="MBZ1350304.1"/>
    <property type="molecule type" value="Genomic_DNA"/>
</dbReference>
<evidence type="ECO:0000256" key="2">
    <source>
        <dbReference type="RuleBase" id="RU000363"/>
    </source>
</evidence>
<sequence>MLKGKAALITGSSGGIGLAIAQELASAGCHIVLHGLEDPSVVAEHLATMRSFGVTALYLQKDLQDPKEIEQIAAIALEQFGCIDILVNNAVTRHFSAIETFPTDRWNQALAVNLSAPFHFVKAFLPGMRKSGWGRVINMTSVYGQRGTPNRIDYVTTKSALIGLTRAIAAEVVGQNITCNALCPGSVLTPNIESRIRALMHEKNIDWDLATAEFLHGKQPGGKLIPAKHLAELALFLCTATGGQMNGAILPMENGWLAL</sequence>
<dbReference type="Gene3D" id="3.40.50.720">
    <property type="entry name" value="NAD(P)-binding Rossmann-like Domain"/>
    <property type="match status" value="1"/>
</dbReference>
<proteinExistence type="inferred from homology"/>
<protein>
    <submittedName>
        <fullName evidence="3">SDR family NAD(P)-dependent oxidoreductase</fullName>
    </submittedName>
</protein>
<comment type="caution">
    <text evidence="3">The sequence shown here is derived from an EMBL/GenBank/DDBJ whole genome shotgun (WGS) entry which is preliminary data.</text>
</comment>
<dbReference type="InterPro" id="IPR050259">
    <property type="entry name" value="SDR"/>
</dbReference>